<organism evidence="3 4">
    <name type="scientific">Saponaria officinalis</name>
    <name type="common">Common soapwort</name>
    <name type="synonym">Lychnis saponaria</name>
    <dbReference type="NCBI Taxonomy" id="3572"/>
    <lineage>
        <taxon>Eukaryota</taxon>
        <taxon>Viridiplantae</taxon>
        <taxon>Streptophyta</taxon>
        <taxon>Embryophyta</taxon>
        <taxon>Tracheophyta</taxon>
        <taxon>Spermatophyta</taxon>
        <taxon>Magnoliopsida</taxon>
        <taxon>eudicotyledons</taxon>
        <taxon>Gunneridae</taxon>
        <taxon>Pentapetalae</taxon>
        <taxon>Caryophyllales</taxon>
        <taxon>Caryophyllaceae</taxon>
        <taxon>Caryophylleae</taxon>
        <taxon>Saponaria</taxon>
    </lineage>
</organism>
<dbReference type="SMART" id="SM01045">
    <property type="entry name" value="BURP"/>
    <property type="match status" value="1"/>
</dbReference>
<keyword evidence="4" id="KW-1185">Reference proteome</keyword>
<dbReference type="EMBL" id="JBDFQZ010000002">
    <property type="protein sequence ID" value="KAK9750623.1"/>
    <property type="molecule type" value="Genomic_DNA"/>
</dbReference>
<feature type="domain" description="BURP" evidence="2">
    <location>
        <begin position="124"/>
        <end position="333"/>
    </location>
</feature>
<dbReference type="InterPro" id="IPR004873">
    <property type="entry name" value="BURP_dom"/>
</dbReference>
<dbReference type="PROSITE" id="PS51277">
    <property type="entry name" value="BURP"/>
    <property type="match status" value="1"/>
</dbReference>
<proteinExistence type="predicted"/>
<evidence type="ECO:0000313" key="4">
    <source>
        <dbReference type="Proteomes" id="UP001443914"/>
    </source>
</evidence>
<evidence type="ECO:0000259" key="2">
    <source>
        <dbReference type="PROSITE" id="PS51277"/>
    </source>
</evidence>
<evidence type="ECO:0000256" key="1">
    <source>
        <dbReference type="SAM" id="SignalP"/>
    </source>
</evidence>
<dbReference type="PANTHER" id="PTHR31236">
    <property type="entry name" value="BURP DOMAIN PROTEIN USPL1-LIKE"/>
    <property type="match status" value="1"/>
</dbReference>
<feature type="chain" id="PRO_5043934719" description="BURP domain-containing protein" evidence="1">
    <location>
        <begin position="24"/>
        <end position="337"/>
    </location>
</feature>
<name>A0AAW1MW18_SAPOF</name>
<comment type="caution">
    <text evidence="3">The sequence shown here is derived from an EMBL/GenBank/DDBJ whole genome shotgun (WGS) entry which is preliminary data.</text>
</comment>
<feature type="signal peptide" evidence="1">
    <location>
        <begin position="1"/>
        <end position="23"/>
    </location>
</feature>
<reference evidence="3" key="1">
    <citation type="submission" date="2024-03" db="EMBL/GenBank/DDBJ databases">
        <title>WGS assembly of Saponaria officinalis var. Norfolk2.</title>
        <authorList>
            <person name="Jenkins J."/>
            <person name="Shu S."/>
            <person name="Grimwood J."/>
            <person name="Barry K."/>
            <person name="Goodstein D."/>
            <person name="Schmutz J."/>
            <person name="Leebens-Mack J."/>
            <person name="Osbourn A."/>
        </authorList>
    </citation>
    <scope>NUCLEOTIDE SEQUENCE [LARGE SCALE GENOMIC DNA]</scope>
    <source>
        <strain evidence="3">JIC</strain>
    </source>
</reference>
<dbReference type="InterPro" id="IPR044816">
    <property type="entry name" value="BURP"/>
</dbReference>
<evidence type="ECO:0000313" key="3">
    <source>
        <dbReference type="EMBL" id="KAK9750623.1"/>
    </source>
</evidence>
<dbReference type="AlphaFoldDB" id="A0AAW1MW18"/>
<keyword evidence="1" id="KW-0732">Signal</keyword>
<sequence length="337" mass="38055">MASVTLFIIMVISIASMIMPNVAESTGELYWKLKLGNTAMPKIVKDAIIGSDKNTKIVLKNMIKKGFTVSEELEKSIRKDAEIVEYLFHFEITDQQKQSIIKLNQESNFENGNSAIDLTRHSVYFVENDLTRPGKTLKLNFMKVEDDAKFIPTEVDESIPFTSTKFPEILSIFSLKPNSTSAEIMEETIKACETKAMSDEMKFCATTLEKMVDYVTSNVGNQNVTTFEGHVDENVQNVHKIVDAKKVRSNKSMVCHKMGYPYSVFYCHNLQQTNLYEISMVDPKGTKVNAVGVCHKDTSSWSRQHISFQILKVAPGSPVCHFLNERSIAFVSKSEIM</sequence>
<dbReference type="Proteomes" id="UP001443914">
    <property type="component" value="Unassembled WGS sequence"/>
</dbReference>
<gene>
    <name evidence="3" type="ORF">RND81_02G208800</name>
</gene>
<protein>
    <recommendedName>
        <fullName evidence="2">BURP domain-containing protein</fullName>
    </recommendedName>
</protein>
<accession>A0AAW1MW18</accession>
<dbReference type="PANTHER" id="PTHR31236:SF2">
    <property type="entry name" value="BURP DOMAIN PROTEIN RD22"/>
    <property type="match status" value="1"/>
</dbReference>
<dbReference type="Pfam" id="PF03181">
    <property type="entry name" value="BURP"/>
    <property type="match status" value="1"/>
</dbReference>